<keyword evidence="5" id="KW-1185">Reference proteome</keyword>
<dbReference type="OrthoDB" id="10252707at2759"/>
<evidence type="ECO:0000259" key="2">
    <source>
        <dbReference type="Pfam" id="PF09088"/>
    </source>
</evidence>
<dbReference type="SUPFAM" id="SSF48371">
    <property type="entry name" value="ARM repeat"/>
    <property type="match status" value="3"/>
</dbReference>
<sequence length="858" mass="96529">DDYDHYDHRRETQESPDQKFKTAIVRFGEVDVEQELPQLAAKLRAQEQPSIPTIAEGFRLAVTEQPYKIPFYAALLYYLSIPTTNEDASAGEENITRAPLGRLILDDFWKGFQAYLDKLAWRETRLCIHFFAHLTVANLVSPQSMLGLLQSFTAVLDEFGVSNGRAKRAARCAAEGLMRAGQVLKEHSAATIIEMIASIQTYNDSVKTAKWLVHPLAPLHSLEVAAEHADEILDCAVSALKTLDSSDFIDVSGIFPQPYTAMSTSTVVPFDLPSVLVPPEVIELEVLSPESNEDAPIKKEEWPEFMLRLFDNDITADPKTPPGYAVRTDLLDIVEIFEVNRKECARLLVEYPKWTVTGTFKPRPGDPAEASDRIPLPERDWQLESTLIETILGSQFLLPESPIKPIYYIALITELCKLSPQTVGPAVGKSIRKIYGYCANGLDVEVLRRFSEWFSVHMSNFGFQWVWKEWVPDLALPIQHPKRVFVHRALELEIRLSYYDRVLKTLPQPFQEPSTGAMPDQAPGPTYEYEDPTAPHYDAAQSVLNQLRSRTKPEDVLIHLDTVKNSLAETTDINDDPDTLVRSIAIQSLLHIGARSFSHFLNAVERYLTVLRALSGPPEAKGHVLELVANFWKRSHQMVGIVFDKLMQYQIVEPADVVGWVFGHSSRGLDWDLLRSAIDKANGRVVVARRRVATLRKEDDDAHARAKAKANGGVADAASMEVDAETMHDPQVIQAEDSPQLVAALKAYAAVTREQKSTLAHVLEGFVRTLHTSSDAARRVIAADSWDGRASWGDEEWVAWRTWMWYKHYCRVYSPYLRSFVTTLTAVSFASLETSSDDAADLMKKIWRMATAQEMNVP</sequence>
<dbReference type="Gene3D" id="1.25.40.180">
    <property type="match status" value="3"/>
</dbReference>
<reference evidence="4" key="2">
    <citation type="journal article" date="2020" name="Nat. Commun.">
        <title>Large-scale genome sequencing of mycorrhizal fungi provides insights into the early evolution of symbiotic traits.</title>
        <authorList>
            <person name="Miyauchi S."/>
            <person name="Kiss E."/>
            <person name="Kuo A."/>
            <person name="Drula E."/>
            <person name="Kohler A."/>
            <person name="Sanchez-Garcia M."/>
            <person name="Morin E."/>
            <person name="Andreopoulos B."/>
            <person name="Barry K.W."/>
            <person name="Bonito G."/>
            <person name="Buee M."/>
            <person name="Carver A."/>
            <person name="Chen C."/>
            <person name="Cichocki N."/>
            <person name="Clum A."/>
            <person name="Culley D."/>
            <person name="Crous P.W."/>
            <person name="Fauchery L."/>
            <person name="Girlanda M."/>
            <person name="Hayes R.D."/>
            <person name="Keri Z."/>
            <person name="LaButti K."/>
            <person name="Lipzen A."/>
            <person name="Lombard V."/>
            <person name="Magnuson J."/>
            <person name="Maillard F."/>
            <person name="Murat C."/>
            <person name="Nolan M."/>
            <person name="Ohm R.A."/>
            <person name="Pangilinan J."/>
            <person name="Pereira M.F."/>
            <person name="Perotto S."/>
            <person name="Peter M."/>
            <person name="Pfister S."/>
            <person name="Riley R."/>
            <person name="Sitrit Y."/>
            <person name="Stielow J.B."/>
            <person name="Szollosi G."/>
            <person name="Zifcakova L."/>
            <person name="Stursova M."/>
            <person name="Spatafora J.W."/>
            <person name="Tedersoo L."/>
            <person name="Vaario L.M."/>
            <person name="Yamada A."/>
            <person name="Yan M."/>
            <person name="Wang P."/>
            <person name="Xu J."/>
            <person name="Bruns T."/>
            <person name="Baldrian P."/>
            <person name="Vilgalys R."/>
            <person name="Dunand C."/>
            <person name="Henrissat B."/>
            <person name="Grigoriev I.V."/>
            <person name="Hibbett D."/>
            <person name="Nagy L.G."/>
            <person name="Martin F.M."/>
        </authorList>
    </citation>
    <scope>NUCLEOTIDE SEQUENCE</scope>
    <source>
        <strain evidence="4">Prilba</strain>
    </source>
</reference>
<dbReference type="InterPro" id="IPR015172">
    <property type="entry name" value="MIF4G-like_typ-1"/>
</dbReference>
<dbReference type="Proteomes" id="UP000759537">
    <property type="component" value="Unassembled WGS sequence"/>
</dbReference>
<gene>
    <name evidence="4" type="ORF">DFH94DRAFT_815537</name>
</gene>
<dbReference type="GO" id="GO:0005634">
    <property type="term" value="C:nucleus"/>
    <property type="evidence" value="ECO:0007669"/>
    <property type="project" value="TreeGrafter"/>
</dbReference>
<proteinExistence type="predicted"/>
<feature type="region of interest" description="Disordered" evidence="1">
    <location>
        <begin position="510"/>
        <end position="532"/>
    </location>
</feature>
<feature type="domain" description="MIF4G-like type 1" evidence="2">
    <location>
        <begin position="319"/>
        <end position="508"/>
    </location>
</feature>
<accession>A0A9P5N339</accession>
<protein>
    <submittedName>
        <fullName evidence="4">MIF4G like-domain-containing protein</fullName>
    </submittedName>
</protein>
<dbReference type="InterPro" id="IPR027159">
    <property type="entry name" value="CBP80"/>
</dbReference>
<dbReference type="Pfam" id="PF09088">
    <property type="entry name" value="MIF4G_like"/>
    <property type="match status" value="1"/>
</dbReference>
<dbReference type="InterPro" id="IPR015174">
    <property type="entry name" value="MIF4G-like_typ-2"/>
</dbReference>
<dbReference type="GO" id="GO:0005846">
    <property type="term" value="C:nuclear cap binding complex"/>
    <property type="evidence" value="ECO:0007669"/>
    <property type="project" value="InterPro"/>
</dbReference>
<dbReference type="AlphaFoldDB" id="A0A9P5N339"/>
<dbReference type="GO" id="GO:0000184">
    <property type="term" value="P:nuclear-transcribed mRNA catabolic process, nonsense-mediated decay"/>
    <property type="evidence" value="ECO:0007669"/>
    <property type="project" value="TreeGrafter"/>
</dbReference>
<feature type="domain" description="MIF4G-like type 2" evidence="3">
    <location>
        <begin position="527"/>
        <end position="817"/>
    </location>
</feature>
<dbReference type="InterPro" id="IPR016024">
    <property type="entry name" value="ARM-type_fold"/>
</dbReference>
<dbReference type="PANTHER" id="PTHR12412:SF2">
    <property type="entry name" value="NUCLEAR CAP-BINDING PROTEIN SUBUNIT 1"/>
    <property type="match status" value="1"/>
</dbReference>
<evidence type="ECO:0000313" key="4">
    <source>
        <dbReference type="EMBL" id="KAF8485248.1"/>
    </source>
</evidence>
<evidence type="ECO:0000256" key="1">
    <source>
        <dbReference type="SAM" id="MobiDB-lite"/>
    </source>
</evidence>
<evidence type="ECO:0000259" key="3">
    <source>
        <dbReference type="Pfam" id="PF09090"/>
    </source>
</evidence>
<dbReference type="GO" id="GO:0000339">
    <property type="term" value="F:RNA cap binding"/>
    <property type="evidence" value="ECO:0007669"/>
    <property type="project" value="InterPro"/>
</dbReference>
<name>A0A9P5N339_9AGAM</name>
<dbReference type="PANTHER" id="PTHR12412">
    <property type="entry name" value="CAP BINDING PROTEIN"/>
    <property type="match status" value="1"/>
</dbReference>
<dbReference type="EMBL" id="WHVB01000003">
    <property type="protein sequence ID" value="KAF8485248.1"/>
    <property type="molecule type" value="Genomic_DNA"/>
</dbReference>
<organism evidence="4 5">
    <name type="scientific">Russula ochroleuca</name>
    <dbReference type="NCBI Taxonomy" id="152965"/>
    <lineage>
        <taxon>Eukaryota</taxon>
        <taxon>Fungi</taxon>
        <taxon>Dikarya</taxon>
        <taxon>Basidiomycota</taxon>
        <taxon>Agaricomycotina</taxon>
        <taxon>Agaricomycetes</taxon>
        <taxon>Russulales</taxon>
        <taxon>Russulaceae</taxon>
        <taxon>Russula</taxon>
    </lineage>
</organism>
<feature type="non-terminal residue" evidence="4">
    <location>
        <position position="858"/>
    </location>
</feature>
<evidence type="ECO:0000313" key="5">
    <source>
        <dbReference type="Proteomes" id="UP000759537"/>
    </source>
</evidence>
<reference evidence="4" key="1">
    <citation type="submission" date="2019-10" db="EMBL/GenBank/DDBJ databases">
        <authorList>
            <consortium name="DOE Joint Genome Institute"/>
            <person name="Kuo A."/>
            <person name="Miyauchi S."/>
            <person name="Kiss E."/>
            <person name="Drula E."/>
            <person name="Kohler A."/>
            <person name="Sanchez-Garcia M."/>
            <person name="Andreopoulos B."/>
            <person name="Barry K.W."/>
            <person name="Bonito G."/>
            <person name="Buee M."/>
            <person name="Carver A."/>
            <person name="Chen C."/>
            <person name="Cichocki N."/>
            <person name="Clum A."/>
            <person name="Culley D."/>
            <person name="Crous P.W."/>
            <person name="Fauchery L."/>
            <person name="Girlanda M."/>
            <person name="Hayes R."/>
            <person name="Keri Z."/>
            <person name="LaButti K."/>
            <person name="Lipzen A."/>
            <person name="Lombard V."/>
            <person name="Magnuson J."/>
            <person name="Maillard F."/>
            <person name="Morin E."/>
            <person name="Murat C."/>
            <person name="Nolan M."/>
            <person name="Ohm R."/>
            <person name="Pangilinan J."/>
            <person name="Pereira M."/>
            <person name="Perotto S."/>
            <person name="Peter M."/>
            <person name="Riley R."/>
            <person name="Sitrit Y."/>
            <person name="Stielow B."/>
            <person name="Szollosi G."/>
            <person name="Zifcakova L."/>
            <person name="Stursova M."/>
            <person name="Spatafora J.W."/>
            <person name="Tedersoo L."/>
            <person name="Vaario L.-M."/>
            <person name="Yamada A."/>
            <person name="Yan M."/>
            <person name="Wang P."/>
            <person name="Xu J."/>
            <person name="Bruns T."/>
            <person name="Baldrian P."/>
            <person name="Vilgalys R."/>
            <person name="Henrissat B."/>
            <person name="Grigoriev I.V."/>
            <person name="Hibbett D."/>
            <person name="Nagy L.G."/>
            <person name="Martin F.M."/>
        </authorList>
    </citation>
    <scope>NUCLEOTIDE SEQUENCE</scope>
    <source>
        <strain evidence="4">Prilba</strain>
    </source>
</reference>
<dbReference type="GO" id="GO:0003729">
    <property type="term" value="F:mRNA binding"/>
    <property type="evidence" value="ECO:0007669"/>
    <property type="project" value="TreeGrafter"/>
</dbReference>
<comment type="caution">
    <text evidence="4">The sequence shown here is derived from an EMBL/GenBank/DDBJ whole genome shotgun (WGS) entry which is preliminary data.</text>
</comment>
<dbReference type="GO" id="GO:0006406">
    <property type="term" value="P:mRNA export from nucleus"/>
    <property type="evidence" value="ECO:0007669"/>
    <property type="project" value="InterPro"/>
</dbReference>
<dbReference type="Pfam" id="PF09090">
    <property type="entry name" value="MIF4G_like_2"/>
    <property type="match status" value="1"/>
</dbReference>